<evidence type="ECO:0000256" key="10">
    <source>
        <dbReference type="ARBA" id="ARBA00038203"/>
    </source>
</evidence>
<evidence type="ECO:0000256" key="1">
    <source>
        <dbReference type="ARBA" id="ARBA00004251"/>
    </source>
</evidence>
<evidence type="ECO:0000259" key="12">
    <source>
        <dbReference type="PROSITE" id="PS50835"/>
    </source>
</evidence>
<dbReference type="GO" id="GO:0001618">
    <property type="term" value="F:virus receptor activity"/>
    <property type="evidence" value="ECO:0007669"/>
    <property type="project" value="TreeGrafter"/>
</dbReference>
<organism evidence="13 14">
    <name type="scientific">Galemys pyrenaicus</name>
    <name type="common">Iberian desman</name>
    <name type="synonym">Pyrenean desman</name>
    <dbReference type="NCBI Taxonomy" id="202257"/>
    <lineage>
        <taxon>Eukaryota</taxon>
        <taxon>Metazoa</taxon>
        <taxon>Chordata</taxon>
        <taxon>Craniata</taxon>
        <taxon>Vertebrata</taxon>
        <taxon>Euteleostomi</taxon>
        <taxon>Mammalia</taxon>
        <taxon>Eutheria</taxon>
        <taxon>Laurasiatheria</taxon>
        <taxon>Eulipotyphla</taxon>
        <taxon>Talpidae</taxon>
        <taxon>Galemys</taxon>
    </lineage>
</organism>
<keyword evidence="4" id="KW-0732">Signal</keyword>
<keyword evidence="6 11" id="KW-0472">Membrane</keyword>
<keyword evidence="13" id="KW-0675">Receptor</keyword>
<dbReference type="GO" id="GO:0009986">
    <property type="term" value="C:cell surface"/>
    <property type="evidence" value="ECO:0007669"/>
    <property type="project" value="TreeGrafter"/>
</dbReference>
<dbReference type="GO" id="GO:0033005">
    <property type="term" value="P:positive regulation of mast cell activation"/>
    <property type="evidence" value="ECO:0007669"/>
    <property type="project" value="TreeGrafter"/>
</dbReference>
<keyword evidence="9" id="KW-0393">Immunoglobulin domain</keyword>
<dbReference type="InterPro" id="IPR052331">
    <property type="entry name" value="TIM_domain-containing_protein"/>
</dbReference>
<dbReference type="InterPro" id="IPR007110">
    <property type="entry name" value="Ig-like_dom"/>
</dbReference>
<keyword evidence="7" id="KW-1015">Disulfide bond</keyword>
<feature type="transmembrane region" description="Helical" evidence="11">
    <location>
        <begin position="159"/>
        <end position="180"/>
    </location>
</feature>
<dbReference type="PANTHER" id="PTHR47009">
    <property type="entry name" value="HEPATITIS A VIRUS CELLULAR RECEPTOR 1 HOMOLOG"/>
    <property type="match status" value="1"/>
</dbReference>
<dbReference type="FunFam" id="2.60.40.10:FF:000774">
    <property type="entry name" value="Hepatitis A virus cellular receptor 1"/>
    <property type="match status" value="1"/>
</dbReference>
<accession>A0A8J6DHX2</accession>
<comment type="similarity">
    <text evidence="10">Belongs to the immunoglobulin superfamily. TIM family.</text>
</comment>
<evidence type="ECO:0000256" key="7">
    <source>
        <dbReference type="ARBA" id="ARBA00023157"/>
    </source>
</evidence>
<keyword evidence="3 11" id="KW-0812">Transmembrane</keyword>
<sequence length="242" mass="26428">METLCPVSSVFADAVVSLRTVSGVVGQPVTLPCTYSTSSGITTMCWGRGNCPSSKCTEEIISTDGFRVISRKNSRYNLKGSIREGNVSLTIENAARADSGHYCCRVEHVGWFNDMKLTLSLEIKPDGNGTVTQSSDGPWHTNQTRVLLAKTSWTTTSKMITIGVSVIVGVLLILLFVKIAKKYLCLRSKLQQLRNFPNSSHSLCSMVFVNSPPIGALQNAAETRARAEDNVYIVEDNPYVVD</sequence>
<feature type="domain" description="Ig-like" evidence="12">
    <location>
        <begin position="6"/>
        <end position="120"/>
    </location>
</feature>
<comment type="caution">
    <text evidence="13">The sequence shown here is derived from an EMBL/GenBank/DDBJ whole genome shotgun (WGS) entry which is preliminary data.</text>
</comment>
<dbReference type="EMBL" id="JAGFMF010011983">
    <property type="protein sequence ID" value="KAG8508791.1"/>
    <property type="molecule type" value="Genomic_DNA"/>
</dbReference>
<dbReference type="SMART" id="SM00409">
    <property type="entry name" value="IG"/>
    <property type="match status" value="1"/>
</dbReference>
<dbReference type="Pfam" id="PF07686">
    <property type="entry name" value="V-set"/>
    <property type="match status" value="1"/>
</dbReference>
<dbReference type="OrthoDB" id="8447307at2759"/>
<dbReference type="Gene3D" id="2.60.40.10">
    <property type="entry name" value="Immunoglobulins"/>
    <property type="match status" value="1"/>
</dbReference>
<name>A0A8J6DHX2_GALPY</name>
<evidence type="ECO:0000256" key="5">
    <source>
        <dbReference type="ARBA" id="ARBA00022989"/>
    </source>
</evidence>
<dbReference type="InterPro" id="IPR013783">
    <property type="entry name" value="Ig-like_fold"/>
</dbReference>
<evidence type="ECO:0000256" key="2">
    <source>
        <dbReference type="ARBA" id="ARBA00022475"/>
    </source>
</evidence>
<evidence type="ECO:0000256" key="9">
    <source>
        <dbReference type="ARBA" id="ARBA00023319"/>
    </source>
</evidence>
<dbReference type="GO" id="GO:0006911">
    <property type="term" value="P:phagocytosis, engulfment"/>
    <property type="evidence" value="ECO:0007669"/>
    <property type="project" value="TreeGrafter"/>
</dbReference>
<keyword evidence="5 11" id="KW-1133">Transmembrane helix</keyword>
<dbReference type="PROSITE" id="PS50835">
    <property type="entry name" value="IG_LIKE"/>
    <property type="match status" value="1"/>
</dbReference>
<dbReference type="PANTHER" id="PTHR47009:SF1">
    <property type="entry name" value="HEPATITIS A VIRUS CELLULAR RECEPTOR 1"/>
    <property type="match status" value="1"/>
</dbReference>
<protein>
    <submittedName>
        <fullName evidence="13">Hepatitis A virus cellular receptor 1</fullName>
    </submittedName>
</protein>
<evidence type="ECO:0000313" key="13">
    <source>
        <dbReference type="EMBL" id="KAG8508791.1"/>
    </source>
</evidence>
<dbReference type="Proteomes" id="UP000700334">
    <property type="component" value="Unassembled WGS sequence"/>
</dbReference>
<dbReference type="SUPFAM" id="SSF48726">
    <property type="entry name" value="Immunoglobulin"/>
    <property type="match status" value="1"/>
</dbReference>
<dbReference type="InterPro" id="IPR003599">
    <property type="entry name" value="Ig_sub"/>
</dbReference>
<gene>
    <name evidence="13" type="ORF">J0S82_020079</name>
</gene>
<evidence type="ECO:0000256" key="4">
    <source>
        <dbReference type="ARBA" id="ARBA00022729"/>
    </source>
</evidence>
<comment type="subcellular location">
    <subcellularLocation>
        <location evidence="1">Cell membrane</location>
        <topology evidence="1">Single-pass type I membrane protein</topology>
    </subcellularLocation>
</comment>
<keyword evidence="14" id="KW-1185">Reference proteome</keyword>
<keyword evidence="8" id="KW-0325">Glycoprotein</keyword>
<dbReference type="GO" id="GO:0001786">
    <property type="term" value="F:phosphatidylserine binding"/>
    <property type="evidence" value="ECO:0007669"/>
    <property type="project" value="TreeGrafter"/>
</dbReference>
<proteinExistence type="inferred from homology"/>
<evidence type="ECO:0000256" key="11">
    <source>
        <dbReference type="SAM" id="Phobius"/>
    </source>
</evidence>
<dbReference type="GO" id="GO:0005886">
    <property type="term" value="C:plasma membrane"/>
    <property type="evidence" value="ECO:0007669"/>
    <property type="project" value="UniProtKB-SubCell"/>
</dbReference>
<dbReference type="InterPro" id="IPR003006">
    <property type="entry name" value="Ig/MHC_CS"/>
</dbReference>
<evidence type="ECO:0000256" key="8">
    <source>
        <dbReference type="ARBA" id="ARBA00023180"/>
    </source>
</evidence>
<reference evidence="13" key="1">
    <citation type="journal article" date="2021" name="Evol. Appl.">
        <title>The genome of the Pyrenean desman and the effects of bottlenecks and inbreeding on the genomic landscape of an endangered species.</title>
        <authorList>
            <person name="Escoda L."/>
            <person name="Castresana J."/>
        </authorList>
    </citation>
    <scope>NUCLEOTIDE SEQUENCE</scope>
    <source>
        <strain evidence="13">IBE-C5619</strain>
    </source>
</reference>
<dbReference type="AlphaFoldDB" id="A0A8J6DHX2"/>
<keyword evidence="2" id="KW-1003">Cell membrane</keyword>
<dbReference type="PROSITE" id="PS00290">
    <property type="entry name" value="IG_MHC"/>
    <property type="match status" value="1"/>
</dbReference>
<evidence type="ECO:0000256" key="6">
    <source>
        <dbReference type="ARBA" id="ARBA00023136"/>
    </source>
</evidence>
<evidence type="ECO:0000313" key="14">
    <source>
        <dbReference type="Proteomes" id="UP000700334"/>
    </source>
</evidence>
<dbReference type="InterPro" id="IPR036179">
    <property type="entry name" value="Ig-like_dom_sf"/>
</dbReference>
<dbReference type="InterPro" id="IPR013106">
    <property type="entry name" value="Ig_V-set"/>
</dbReference>
<evidence type="ECO:0000256" key="3">
    <source>
        <dbReference type="ARBA" id="ARBA00022692"/>
    </source>
</evidence>